<feature type="domain" description="RNA polymerase sigma factor 70 region 4 type 2" evidence="6">
    <location>
        <begin position="126"/>
        <end position="177"/>
    </location>
</feature>
<dbReference type="InterPro" id="IPR007627">
    <property type="entry name" value="RNA_pol_sigma70_r2"/>
</dbReference>
<keyword evidence="8" id="KW-1185">Reference proteome</keyword>
<dbReference type="GO" id="GO:0006352">
    <property type="term" value="P:DNA-templated transcription initiation"/>
    <property type="evidence" value="ECO:0007669"/>
    <property type="project" value="InterPro"/>
</dbReference>
<dbReference type="InterPro" id="IPR013325">
    <property type="entry name" value="RNA_pol_sigma_r2"/>
</dbReference>
<dbReference type="GO" id="GO:0003677">
    <property type="term" value="F:DNA binding"/>
    <property type="evidence" value="ECO:0007669"/>
    <property type="project" value="InterPro"/>
</dbReference>
<evidence type="ECO:0000256" key="2">
    <source>
        <dbReference type="ARBA" id="ARBA00023015"/>
    </source>
</evidence>
<keyword evidence="4" id="KW-0804">Transcription</keyword>
<dbReference type="NCBIfam" id="TIGR02937">
    <property type="entry name" value="sigma70-ECF"/>
    <property type="match status" value="1"/>
</dbReference>
<dbReference type="NCBIfam" id="TIGR02985">
    <property type="entry name" value="Sig70_bacteroi1"/>
    <property type="match status" value="1"/>
</dbReference>
<dbReference type="PANTHER" id="PTHR43133">
    <property type="entry name" value="RNA POLYMERASE ECF-TYPE SIGMA FACTO"/>
    <property type="match status" value="1"/>
</dbReference>
<evidence type="ECO:0000313" key="8">
    <source>
        <dbReference type="Proteomes" id="UP001193389"/>
    </source>
</evidence>
<dbReference type="Gene3D" id="1.10.1740.10">
    <property type="match status" value="1"/>
</dbReference>
<keyword evidence="2" id="KW-0805">Transcription regulation</keyword>
<feature type="domain" description="RNA polymerase sigma-70 region 2" evidence="5">
    <location>
        <begin position="26"/>
        <end position="88"/>
    </location>
</feature>
<dbReference type="Pfam" id="PF04542">
    <property type="entry name" value="Sigma70_r2"/>
    <property type="match status" value="1"/>
</dbReference>
<evidence type="ECO:0000313" key="7">
    <source>
        <dbReference type="EMBL" id="BBE16184.1"/>
    </source>
</evidence>
<name>A0A5K7S4A5_9BACT</name>
<dbReference type="InterPro" id="IPR013324">
    <property type="entry name" value="RNA_pol_sigma_r3/r4-like"/>
</dbReference>
<dbReference type="InterPro" id="IPR000792">
    <property type="entry name" value="Tscrpt_reg_LuxR_C"/>
</dbReference>
<gene>
    <name evidence="7" type="ORF">AQPE_0321</name>
</gene>
<evidence type="ECO:0000256" key="4">
    <source>
        <dbReference type="ARBA" id="ARBA00023163"/>
    </source>
</evidence>
<organism evidence="7 8">
    <name type="scientific">Aquipluma nitroreducens</name>
    <dbReference type="NCBI Taxonomy" id="2010828"/>
    <lineage>
        <taxon>Bacteria</taxon>
        <taxon>Pseudomonadati</taxon>
        <taxon>Bacteroidota</taxon>
        <taxon>Bacteroidia</taxon>
        <taxon>Marinilabiliales</taxon>
        <taxon>Prolixibacteraceae</taxon>
        <taxon>Aquipluma</taxon>
    </lineage>
</organism>
<dbReference type="PRINTS" id="PR00038">
    <property type="entry name" value="HTHLUXR"/>
</dbReference>
<dbReference type="InterPro" id="IPR039425">
    <property type="entry name" value="RNA_pol_sigma-70-like"/>
</dbReference>
<protein>
    <submittedName>
        <fullName evidence="7">RNA polymerase ECF-type sigma factor</fullName>
    </submittedName>
</protein>
<dbReference type="InterPro" id="IPR036388">
    <property type="entry name" value="WH-like_DNA-bd_sf"/>
</dbReference>
<dbReference type="EMBL" id="AP018694">
    <property type="protein sequence ID" value="BBE16184.1"/>
    <property type="molecule type" value="Genomic_DNA"/>
</dbReference>
<comment type="similarity">
    <text evidence="1">Belongs to the sigma-70 factor family. ECF subfamily.</text>
</comment>
<dbReference type="InterPro" id="IPR014284">
    <property type="entry name" value="RNA_pol_sigma-70_dom"/>
</dbReference>
<evidence type="ECO:0000259" key="5">
    <source>
        <dbReference type="Pfam" id="PF04542"/>
    </source>
</evidence>
<dbReference type="InterPro" id="IPR013249">
    <property type="entry name" value="RNA_pol_sigma70_r4_t2"/>
</dbReference>
<keyword evidence="3" id="KW-0731">Sigma factor</keyword>
<dbReference type="Pfam" id="PF08281">
    <property type="entry name" value="Sigma70_r4_2"/>
    <property type="match status" value="1"/>
</dbReference>
<dbReference type="GO" id="GO:0016987">
    <property type="term" value="F:sigma factor activity"/>
    <property type="evidence" value="ECO:0007669"/>
    <property type="project" value="UniProtKB-KW"/>
</dbReference>
<dbReference type="InterPro" id="IPR014327">
    <property type="entry name" value="RNA_pol_sigma70_bacteroid"/>
</dbReference>
<dbReference type="Proteomes" id="UP001193389">
    <property type="component" value="Chromosome"/>
</dbReference>
<dbReference type="AlphaFoldDB" id="A0A5K7S4A5"/>
<evidence type="ECO:0000256" key="3">
    <source>
        <dbReference type="ARBA" id="ARBA00023082"/>
    </source>
</evidence>
<sequence>MKVGQEYIGALKLGSEKAFRKIMDCWYSGLFNFANGYLNNVENAKEVLQDVFLKLWDNRHNLDDNTNLNAYLYTITRNRCIDLIRRERLILQFRNDKKEEYLRLTDSFEALSDPILDNLFASEIQDEIHKAVAGLPEQCRKVFILSRTDGMKNREISESLHLSEKTVESHLTKALKTIKLALERRFPGSLNLMLILTRTFSVR</sequence>
<evidence type="ECO:0000256" key="1">
    <source>
        <dbReference type="ARBA" id="ARBA00010641"/>
    </source>
</evidence>
<proteinExistence type="inferred from homology"/>
<dbReference type="PANTHER" id="PTHR43133:SF46">
    <property type="entry name" value="RNA POLYMERASE SIGMA-70 FACTOR ECF SUBFAMILY"/>
    <property type="match status" value="1"/>
</dbReference>
<dbReference type="Gene3D" id="1.10.10.10">
    <property type="entry name" value="Winged helix-like DNA-binding domain superfamily/Winged helix DNA-binding domain"/>
    <property type="match status" value="1"/>
</dbReference>
<dbReference type="KEGG" id="anf:AQPE_0321"/>
<dbReference type="SUPFAM" id="SSF88946">
    <property type="entry name" value="Sigma2 domain of RNA polymerase sigma factors"/>
    <property type="match status" value="1"/>
</dbReference>
<evidence type="ECO:0000259" key="6">
    <source>
        <dbReference type="Pfam" id="PF08281"/>
    </source>
</evidence>
<accession>A0A5K7S4A5</accession>
<reference evidence="7" key="1">
    <citation type="journal article" date="2020" name="Int. J. Syst. Evol. Microbiol.">
        <title>Aquipluma nitroreducens gen. nov. sp. nov., a novel facultatively anaerobic bacterium isolated from a freshwater lake.</title>
        <authorList>
            <person name="Watanabe M."/>
            <person name="Kojima H."/>
            <person name="Fukui M."/>
        </authorList>
    </citation>
    <scope>NUCLEOTIDE SEQUENCE</scope>
    <source>
        <strain evidence="7">MeG22</strain>
    </source>
</reference>
<dbReference type="SUPFAM" id="SSF88659">
    <property type="entry name" value="Sigma3 and sigma4 domains of RNA polymerase sigma factors"/>
    <property type="match status" value="1"/>
</dbReference>